<feature type="domain" description="DExH14 plug" evidence="2">
    <location>
        <begin position="21"/>
        <end position="67"/>
    </location>
</feature>
<reference evidence="3 4" key="1">
    <citation type="submission" date="2019-08" db="EMBL/GenBank/DDBJ databases">
        <title>Draft genome sequences of two oriental melons (Cucumis melo L. var makuwa).</title>
        <authorList>
            <person name="Kwon S.-Y."/>
        </authorList>
    </citation>
    <scope>NUCLEOTIDE SEQUENCE [LARGE SCALE GENOMIC DNA]</scope>
    <source>
        <strain evidence="4">cv. Chang Bougi</strain>
        <tissue evidence="3">Leaf</tissue>
    </source>
</reference>
<gene>
    <name evidence="3" type="ORF">E5676_scaffold419G00470</name>
</gene>
<protein>
    <submittedName>
        <fullName evidence="3">DExH-box ATP-dependent RNA helicase DExH14</fullName>
    </submittedName>
</protein>
<feature type="region of interest" description="Disordered" evidence="1">
    <location>
        <begin position="92"/>
        <end position="111"/>
    </location>
</feature>
<comment type="caution">
    <text evidence="3">The sequence shown here is derived from an EMBL/GenBank/DDBJ whole genome shotgun (WGS) entry which is preliminary data.</text>
</comment>
<accession>A0A5D3DJM9</accession>
<dbReference type="EMBL" id="SSTD01004278">
    <property type="protein sequence ID" value="TYK23871.1"/>
    <property type="molecule type" value="Genomic_DNA"/>
</dbReference>
<dbReference type="GO" id="GO:0004386">
    <property type="term" value="F:helicase activity"/>
    <property type="evidence" value="ECO:0007669"/>
    <property type="project" value="UniProtKB-KW"/>
</dbReference>
<dbReference type="Proteomes" id="UP000321947">
    <property type="component" value="Unassembled WGS sequence"/>
</dbReference>
<evidence type="ECO:0000313" key="3">
    <source>
        <dbReference type="EMBL" id="TYK23871.1"/>
    </source>
</evidence>
<keyword evidence="3" id="KW-0378">Hydrolase</keyword>
<organism evidence="3 4">
    <name type="scientific">Cucumis melo var. makuwa</name>
    <name type="common">Oriental melon</name>
    <dbReference type="NCBI Taxonomy" id="1194695"/>
    <lineage>
        <taxon>Eukaryota</taxon>
        <taxon>Viridiplantae</taxon>
        <taxon>Streptophyta</taxon>
        <taxon>Embryophyta</taxon>
        <taxon>Tracheophyta</taxon>
        <taxon>Spermatophyta</taxon>
        <taxon>Magnoliopsida</taxon>
        <taxon>eudicotyledons</taxon>
        <taxon>Gunneridae</taxon>
        <taxon>Pentapetalae</taxon>
        <taxon>rosids</taxon>
        <taxon>fabids</taxon>
        <taxon>Cucurbitales</taxon>
        <taxon>Cucurbitaceae</taxon>
        <taxon>Benincaseae</taxon>
        <taxon>Cucumis</taxon>
    </lineage>
</organism>
<proteinExistence type="predicted"/>
<sequence length="239" mass="26766">MVIRHWQDTAKHFKGYEQDTTTSFEIRQAYKQFIAGVVGLVDKEVPSEELGVVALTIYCLFGEKKKKIISTVLLKTSPILFQDNVQASQRKSPFDDLIGSGEGTNSLPQGTQRKHFKGYEEIEIKELDDFTQAAFRRFKTLNRLRSNRGQKNQYSHDLHSPRGVTPVGRSTGLSDMDVSIELLGGRRGGTPDCGTKPYTCDGARWKCSENSTAEWKLTADGDGDGGGRRWKGARVFLKE</sequence>
<evidence type="ECO:0000313" key="4">
    <source>
        <dbReference type="Proteomes" id="UP000321947"/>
    </source>
</evidence>
<evidence type="ECO:0000259" key="2">
    <source>
        <dbReference type="Pfam" id="PF24557"/>
    </source>
</evidence>
<keyword evidence="3" id="KW-0547">Nucleotide-binding</keyword>
<dbReference type="InterPro" id="IPR056379">
    <property type="entry name" value="DExH14_plug"/>
</dbReference>
<keyword evidence="3" id="KW-0347">Helicase</keyword>
<dbReference type="Pfam" id="PF24557">
    <property type="entry name" value="DExH14_plug"/>
    <property type="match status" value="1"/>
</dbReference>
<feature type="region of interest" description="Disordered" evidence="1">
    <location>
        <begin position="146"/>
        <end position="171"/>
    </location>
</feature>
<keyword evidence="3" id="KW-0067">ATP-binding</keyword>
<dbReference type="AlphaFoldDB" id="A0A5D3DJM9"/>
<evidence type="ECO:0000256" key="1">
    <source>
        <dbReference type="SAM" id="MobiDB-lite"/>
    </source>
</evidence>
<name>A0A5D3DJM9_CUCMM</name>